<feature type="domain" description="CCHC-type" evidence="3">
    <location>
        <begin position="192"/>
        <end position="205"/>
    </location>
</feature>
<organism evidence="5 6">
    <name type="scientific">Prunus armeniaca</name>
    <name type="common">Apricot</name>
    <name type="synonym">Armeniaca vulgaris</name>
    <dbReference type="NCBI Taxonomy" id="36596"/>
    <lineage>
        <taxon>Eukaryota</taxon>
        <taxon>Viridiplantae</taxon>
        <taxon>Streptophyta</taxon>
        <taxon>Embryophyta</taxon>
        <taxon>Tracheophyta</taxon>
        <taxon>Spermatophyta</taxon>
        <taxon>Magnoliopsida</taxon>
        <taxon>eudicotyledons</taxon>
        <taxon>Gunneridae</taxon>
        <taxon>Pentapetalae</taxon>
        <taxon>rosids</taxon>
        <taxon>fabids</taxon>
        <taxon>Rosales</taxon>
        <taxon>Rosaceae</taxon>
        <taxon>Amygdaloideae</taxon>
        <taxon>Amygdaleae</taxon>
        <taxon>Prunus</taxon>
    </lineage>
</organism>
<evidence type="ECO:0000256" key="2">
    <source>
        <dbReference type="SAM" id="MobiDB-lite"/>
    </source>
</evidence>
<feature type="domain" description="DUF7746" evidence="4">
    <location>
        <begin position="70"/>
        <end position="115"/>
    </location>
</feature>
<dbReference type="InterPro" id="IPR056648">
    <property type="entry name" value="DUF7746"/>
</dbReference>
<dbReference type="PANTHER" id="PTHR33054:SF9">
    <property type="entry name" value="CCHC-TYPE DOMAIN-CONTAINING PROTEIN"/>
    <property type="match status" value="1"/>
</dbReference>
<proteinExistence type="predicted"/>
<feature type="coiled-coil region" evidence="1">
    <location>
        <begin position="350"/>
        <end position="377"/>
    </location>
</feature>
<dbReference type="OrthoDB" id="1385607at2759"/>
<sequence>MFKEEQHEINRLMTEKRFTQTAKTKNYYPRPTPVDLQFEEDGMWNSAQYDGMWNSAQYDGSSIVEWNIDATTFKIKGNRDRRVAETIIAGFVGQLKGWWDFHLSDSTRTQILNAQVAIGLHSVQDLATGVIKSENVYQEDAGKKFGGRRTKTYEKYESKSKPKKPYRTFKKKKYAGETSKKASKGKKGVVPTCYKCGKVGHYKSEYKMKDKINNLSISEELKQQLCQIMLNSSDSEQDSDNELAHLENEELFESNTETSSDSENECACQVNDLKICVLTKEESLIIDLIDKIEDPDKKKEVQESYISLATAGPSNPQPIVTNVRQLVENYSFKTIVNKMNDKIHKKEPTLNDLQCEVHDVKEELRELKNRVRILELYYPFSEKDT</sequence>
<dbReference type="Pfam" id="PF00098">
    <property type="entry name" value="zf-CCHC"/>
    <property type="match status" value="1"/>
</dbReference>
<dbReference type="GO" id="GO:0003676">
    <property type="term" value="F:nucleic acid binding"/>
    <property type="evidence" value="ECO:0007669"/>
    <property type="project" value="InterPro"/>
</dbReference>
<feature type="region of interest" description="Disordered" evidence="2">
    <location>
        <begin position="152"/>
        <end position="172"/>
    </location>
</feature>
<dbReference type="EMBL" id="CAEKKB010000008">
    <property type="protein sequence ID" value="CAB4320113.1"/>
    <property type="molecule type" value="Genomic_DNA"/>
</dbReference>
<accession>A0A6J5Y6R0</accession>
<reference evidence="6" key="1">
    <citation type="journal article" date="2020" name="Genome Biol.">
        <title>Gamete binning: chromosome-level and haplotype-resolved genome assembly enabled by high-throughput single-cell sequencing of gamete genomes.</title>
        <authorList>
            <person name="Campoy J.A."/>
            <person name="Sun H."/>
            <person name="Goel M."/>
            <person name="Jiao W.-B."/>
            <person name="Folz-Donahue K."/>
            <person name="Wang N."/>
            <person name="Rubio M."/>
            <person name="Liu C."/>
            <person name="Kukat C."/>
            <person name="Ruiz D."/>
            <person name="Huettel B."/>
            <person name="Schneeberger K."/>
        </authorList>
    </citation>
    <scope>NUCLEOTIDE SEQUENCE [LARGE SCALE GENOMIC DNA]</scope>
    <source>
        <strain evidence="6">cv. Rojo Pasion</strain>
    </source>
</reference>
<keyword evidence="1" id="KW-0175">Coiled coil</keyword>
<evidence type="ECO:0000313" key="5">
    <source>
        <dbReference type="EMBL" id="CAB4320113.1"/>
    </source>
</evidence>
<dbReference type="Proteomes" id="UP000507245">
    <property type="component" value="Unassembled WGS sequence"/>
</dbReference>
<dbReference type="AlphaFoldDB" id="A0A6J5Y6R0"/>
<protein>
    <submittedName>
        <fullName evidence="5">Uncharacterized protein</fullName>
    </submittedName>
</protein>
<evidence type="ECO:0000259" key="4">
    <source>
        <dbReference type="Pfam" id="PF24925"/>
    </source>
</evidence>
<gene>
    <name evidence="5" type="ORF">ORAREDHAP_LOCUS48596</name>
</gene>
<evidence type="ECO:0000256" key="1">
    <source>
        <dbReference type="SAM" id="Coils"/>
    </source>
</evidence>
<feature type="compositionally biased region" description="Basic residues" evidence="2">
    <location>
        <begin position="161"/>
        <end position="172"/>
    </location>
</feature>
<dbReference type="InterPro" id="IPR001878">
    <property type="entry name" value="Znf_CCHC"/>
</dbReference>
<dbReference type="GO" id="GO:0008270">
    <property type="term" value="F:zinc ion binding"/>
    <property type="evidence" value="ECO:0007669"/>
    <property type="project" value="InterPro"/>
</dbReference>
<name>A0A6J5Y6R0_PRUAR</name>
<keyword evidence="6" id="KW-1185">Reference proteome</keyword>
<evidence type="ECO:0000313" key="6">
    <source>
        <dbReference type="Proteomes" id="UP000507245"/>
    </source>
</evidence>
<dbReference type="PANTHER" id="PTHR33054">
    <property type="entry name" value="CCHC-TYPE DOMAIN-CONTAINING PROTEIN"/>
    <property type="match status" value="1"/>
</dbReference>
<dbReference type="Pfam" id="PF24925">
    <property type="entry name" value="DUF7746"/>
    <property type="match status" value="1"/>
</dbReference>
<evidence type="ECO:0000259" key="3">
    <source>
        <dbReference type="Pfam" id="PF00098"/>
    </source>
</evidence>